<feature type="domain" description="DOMON" evidence="1">
    <location>
        <begin position="1"/>
        <end position="64"/>
    </location>
</feature>
<accession>A0A7R8VWN6</accession>
<dbReference type="PROSITE" id="PS50836">
    <property type="entry name" value="DOMON"/>
    <property type="match status" value="1"/>
</dbReference>
<dbReference type="InterPro" id="IPR045266">
    <property type="entry name" value="DOH_DOMON"/>
</dbReference>
<dbReference type="InterPro" id="IPR005018">
    <property type="entry name" value="DOMON_domain"/>
</dbReference>
<dbReference type="GO" id="GO:0042421">
    <property type="term" value="P:norepinephrine biosynthetic process"/>
    <property type="evidence" value="ECO:0007669"/>
    <property type="project" value="TreeGrafter"/>
</dbReference>
<evidence type="ECO:0000259" key="1">
    <source>
        <dbReference type="PROSITE" id="PS50836"/>
    </source>
</evidence>
<dbReference type="InterPro" id="IPR008977">
    <property type="entry name" value="PHM/PNGase_F_dom_sf"/>
</dbReference>
<dbReference type="InterPro" id="IPR036939">
    <property type="entry name" value="Cu2_ascorb_mOase_N_sf"/>
</dbReference>
<dbReference type="PANTHER" id="PTHR10157:SF23">
    <property type="entry name" value="MOXD1 HOMOLOG 1"/>
    <property type="match status" value="1"/>
</dbReference>
<protein>
    <recommendedName>
        <fullName evidence="1">DOMON domain-containing protein</fullName>
    </recommendedName>
</protein>
<evidence type="ECO:0000313" key="2">
    <source>
        <dbReference type="EMBL" id="CAD7206255.1"/>
    </source>
</evidence>
<dbReference type="GO" id="GO:0030667">
    <property type="term" value="C:secretory granule membrane"/>
    <property type="evidence" value="ECO:0007669"/>
    <property type="project" value="TreeGrafter"/>
</dbReference>
<proteinExistence type="predicted"/>
<dbReference type="EMBL" id="OA580184">
    <property type="protein sequence ID" value="CAD7206255.1"/>
    <property type="molecule type" value="Genomic_DNA"/>
</dbReference>
<dbReference type="GO" id="GO:0042420">
    <property type="term" value="P:dopamine catabolic process"/>
    <property type="evidence" value="ECO:0007669"/>
    <property type="project" value="TreeGrafter"/>
</dbReference>
<sequence length="192" mass="21943">MQDLHGTDRNGAPEKDEDQNYLLLEAQQNNTHTVLKIRRALDTCDHLHDVILGSDTVRVIWSLYLEDPPLDGSMWQYHGKEGRGSRSLHLLSPPGISKPSHDHGVLHWDVTLSHFEIPENMNTLYWCKIFKVPPLRGKHHMIGSQSLDFRLIGVSCSARESQSHLISVRMRSTSRSKQTAWFAVVMISEITR</sequence>
<dbReference type="Pfam" id="PF03351">
    <property type="entry name" value="DOMON"/>
    <property type="match status" value="1"/>
</dbReference>
<reference evidence="2" key="1">
    <citation type="submission" date="2020-11" db="EMBL/GenBank/DDBJ databases">
        <authorList>
            <person name="Tran Van P."/>
        </authorList>
    </citation>
    <scope>NUCLEOTIDE SEQUENCE</scope>
</reference>
<dbReference type="SUPFAM" id="SSF49742">
    <property type="entry name" value="PHM/PNGase F"/>
    <property type="match status" value="1"/>
</dbReference>
<dbReference type="PANTHER" id="PTHR10157">
    <property type="entry name" value="DOPAMINE BETA HYDROXYLASE RELATED"/>
    <property type="match status" value="1"/>
</dbReference>
<name>A0A7R8VWN6_TIMDO</name>
<dbReference type="GO" id="GO:0006589">
    <property type="term" value="P:octopamine biosynthetic process"/>
    <property type="evidence" value="ECO:0007669"/>
    <property type="project" value="TreeGrafter"/>
</dbReference>
<gene>
    <name evidence="2" type="ORF">TDIB3V08_LOCUS12404</name>
</gene>
<dbReference type="GO" id="GO:0005507">
    <property type="term" value="F:copper ion binding"/>
    <property type="evidence" value="ECO:0007669"/>
    <property type="project" value="InterPro"/>
</dbReference>
<organism evidence="2">
    <name type="scientific">Timema douglasi</name>
    <name type="common">Walking stick</name>
    <dbReference type="NCBI Taxonomy" id="61478"/>
    <lineage>
        <taxon>Eukaryota</taxon>
        <taxon>Metazoa</taxon>
        <taxon>Ecdysozoa</taxon>
        <taxon>Arthropoda</taxon>
        <taxon>Hexapoda</taxon>
        <taxon>Insecta</taxon>
        <taxon>Pterygota</taxon>
        <taxon>Neoptera</taxon>
        <taxon>Polyneoptera</taxon>
        <taxon>Phasmatodea</taxon>
        <taxon>Timematodea</taxon>
        <taxon>Timematoidea</taxon>
        <taxon>Timematidae</taxon>
        <taxon>Timema</taxon>
    </lineage>
</organism>
<dbReference type="GO" id="GO:0005615">
    <property type="term" value="C:extracellular space"/>
    <property type="evidence" value="ECO:0007669"/>
    <property type="project" value="TreeGrafter"/>
</dbReference>
<dbReference type="InterPro" id="IPR000945">
    <property type="entry name" value="DBH-like"/>
</dbReference>
<dbReference type="CDD" id="cd09631">
    <property type="entry name" value="DOMON_DOH"/>
    <property type="match status" value="1"/>
</dbReference>
<dbReference type="Gene3D" id="2.60.120.310">
    <property type="entry name" value="Copper type II, ascorbate-dependent monooxygenase, N-terminal domain"/>
    <property type="match status" value="1"/>
</dbReference>
<dbReference type="GO" id="GO:0004500">
    <property type="term" value="F:dopamine beta-monooxygenase activity"/>
    <property type="evidence" value="ECO:0007669"/>
    <property type="project" value="InterPro"/>
</dbReference>
<dbReference type="AlphaFoldDB" id="A0A7R8VWN6"/>